<dbReference type="InterPro" id="IPR035097">
    <property type="entry name" value="M29_N-terminal"/>
</dbReference>
<comment type="similarity">
    <text evidence="4">Belongs to the peptidase M29 family.</text>
</comment>
<dbReference type="InterPro" id="IPR052170">
    <property type="entry name" value="M29_Exopeptidase"/>
</dbReference>
<comment type="caution">
    <text evidence="10">The sequence shown here is derived from an EMBL/GenBank/DDBJ whole genome shotgun (WGS) entry which is preliminary data.</text>
</comment>
<organism evidence="10 11">
    <name type="scientific">Sporolactobacillus spathodeae</name>
    <dbReference type="NCBI Taxonomy" id="1465502"/>
    <lineage>
        <taxon>Bacteria</taxon>
        <taxon>Bacillati</taxon>
        <taxon>Bacillota</taxon>
        <taxon>Bacilli</taxon>
        <taxon>Bacillales</taxon>
        <taxon>Sporolactobacillaceae</taxon>
        <taxon>Sporolactobacillus</taxon>
    </lineage>
</organism>
<evidence type="ECO:0000313" key="11">
    <source>
        <dbReference type="Proteomes" id="UP000823201"/>
    </source>
</evidence>
<keyword evidence="11" id="KW-1185">Reference proteome</keyword>
<sequence>MRTFAQSLEKYAELAVSVGANVQKGQNVVIKAPVDAGPLVRLVTEKAYLRGARQVYFNWTDDGLDHLRLMHASMEEISVYPQWKAQYLENLVRGGAACIDIRTTGIGVTDGIDSAKVAADQDAYWKALHTYYDFRMSDRVSWTILIYPSTEWAKKMFPGKIRESAINDLWSEIFNFTRVNQPDPVAAWKMHLANLEEKKSVLNQKKFRKLHYKGPGTDLEISFDAQYHWDGGASETTDGVTFVANMPTEEVYTLPSKTGINGTVRSTRPLVYAGTLIEGIELTFKDGRITQLHADAGEEVLRQIVETDEGAHYLGEVALVANDSPISASGKVFYTTLFDENASCHLAIGKAYPTCLDGGTEMTREELNAHGANDSLVHVDFMIGSGELDIDGQKEDGSWEPVFRQGLWAF</sequence>
<evidence type="ECO:0000256" key="9">
    <source>
        <dbReference type="ARBA" id="ARBA00023049"/>
    </source>
</evidence>
<evidence type="ECO:0000256" key="7">
    <source>
        <dbReference type="ARBA" id="ARBA00022723"/>
    </source>
</evidence>
<evidence type="ECO:0000256" key="1">
    <source>
        <dbReference type="ARBA" id="ARBA00001941"/>
    </source>
</evidence>
<evidence type="ECO:0000256" key="2">
    <source>
        <dbReference type="ARBA" id="ARBA00001946"/>
    </source>
</evidence>
<keyword evidence="6" id="KW-0645">Protease</keyword>
<comment type="cofactor">
    <cofactor evidence="2">
        <name>Mg(2+)</name>
        <dbReference type="ChEBI" id="CHEBI:18420"/>
    </cofactor>
</comment>
<proteinExistence type="inferred from homology"/>
<dbReference type="PANTHER" id="PTHR34448:SF3">
    <property type="entry name" value="AMINOPEPTIDASE AMPS"/>
    <property type="match status" value="1"/>
</dbReference>
<dbReference type="Pfam" id="PF02073">
    <property type="entry name" value="Peptidase_M29"/>
    <property type="match status" value="1"/>
</dbReference>
<gene>
    <name evidence="10" type="ORF">JOC27_001808</name>
</gene>
<dbReference type="EC" id="3.4.11.-" evidence="10"/>
<accession>A0ABS2QAJ6</accession>
<evidence type="ECO:0000313" key="10">
    <source>
        <dbReference type="EMBL" id="MBM7658355.1"/>
    </source>
</evidence>
<dbReference type="EMBL" id="JAFBEV010000015">
    <property type="protein sequence ID" value="MBM7658355.1"/>
    <property type="molecule type" value="Genomic_DNA"/>
</dbReference>
<protein>
    <submittedName>
        <fullName evidence="10">Aminopeptidase</fullName>
        <ecNumber evidence="10">3.4.11.-</ecNumber>
    </submittedName>
</protein>
<evidence type="ECO:0000256" key="3">
    <source>
        <dbReference type="ARBA" id="ARBA00001947"/>
    </source>
</evidence>
<evidence type="ECO:0000256" key="8">
    <source>
        <dbReference type="ARBA" id="ARBA00022801"/>
    </source>
</evidence>
<evidence type="ECO:0000256" key="5">
    <source>
        <dbReference type="ARBA" id="ARBA00022438"/>
    </source>
</evidence>
<dbReference type="SUPFAM" id="SSF144052">
    <property type="entry name" value="Thermophilic metalloprotease-like"/>
    <property type="match status" value="1"/>
</dbReference>
<dbReference type="Proteomes" id="UP000823201">
    <property type="component" value="Unassembled WGS sequence"/>
</dbReference>
<keyword evidence="9" id="KW-0482">Metalloprotease</keyword>
<keyword evidence="8 10" id="KW-0378">Hydrolase</keyword>
<dbReference type="PANTHER" id="PTHR34448">
    <property type="entry name" value="AMINOPEPTIDASE"/>
    <property type="match status" value="1"/>
</dbReference>
<evidence type="ECO:0000256" key="4">
    <source>
        <dbReference type="ARBA" id="ARBA00008236"/>
    </source>
</evidence>
<comment type="cofactor">
    <cofactor evidence="3">
        <name>Zn(2+)</name>
        <dbReference type="ChEBI" id="CHEBI:29105"/>
    </cofactor>
</comment>
<name>A0ABS2QAJ6_9BACL</name>
<dbReference type="GO" id="GO:0004177">
    <property type="term" value="F:aminopeptidase activity"/>
    <property type="evidence" value="ECO:0007669"/>
    <property type="project" value="UniProtKB-KW"/>
</dbReference>
<comment type="cofactor">
    <cofactor evidence="1">
        <name>Co(2+)</name>
        <dbReference type="ChEBI" id="CHEBI:48828"/>
    </cofactor>
</comment>
<dbReference type="PRINTS" id="PR00919">
    <property type="entry name" value="THERMOPTASE"/>
</dbReference>
<evidence type="ECO:0000256" key="6">
    <source>
        <dbReference type="ARBA" id="ARBA00022670"/>
    </source>
</evidence>
<dbReference type="RefSeq" id="WP_205006919.1">
    <property type="nucleotide sequence ID" value="NZ_CBCRXA010000008.1"/>
</dbReference>
<dbReference type="InterPro" id="IPR000787">
    <property type="entry name" value="Peptidase_M29"/>
</dbReference>
<reference evidence="10 11" key="1">
    <citation type="submission" date="2021-01" db="EMBL/GenBank/DDBJ databases">
        <title>Genomic Encyclopedia of Type Strains, Phase IV (KMG-IV): sequencing the most valuable type-strain genomes for metagenomic binning, comparative biology and taxonomic classification.</title>
        <authorList>
            <person name="Goeker M."/>
        </authorList>
    </citation>
    <scope>NUCLEOTIDE SEQUENCE [LARGE SCALE GENOMIC DNA]</scope>
    <source>
        <strain evidence="10 11">DSM 100968</strain>
    </source>
</reference>
<dbReference type="Gene3D" id="3.40.1830.10">
    <property type="entry name" value="Thermophilic metalloprotease (M29)"/>
    <property type="match status" value="1"/>
</dbReference>
<keyword evidence="7" id="KW-0479">Metal-binding</keyword>
<keyword evidence="5 10" id="KW-0031">Aminopeptidase</keyword>